<dbReference type="InterPro" id="IPR003961">
    <property type="entry name" value="FN3_dom"/>
</dbReference>
<gene>
    <name evidence="4" type="ORF">HYG79_15925</name>
</gene>
<feature type="coiled-coil region" evidence="1">
    <location>
        <begin position="511"/>
        <end position="538"/>
    </location>
</feature>
<dbReference type="CDD" id="cd00063">
    <property type="entry name" value="FN3"/>
    <property type="match status" value="1"/>
</dbReference>
<evidence type="ECO:0000256" key="2">
    <source>
        <dbReference type="SAM" id="MobiDB-lite"/>
    </source>
</evidence>
<dbReference type="SUPFAM" id="SSF49265">
    <property type="entry name" value="Fibronectin type III"/>
    <property type="match status" value="1"/>
</dbReference>
<sequence>MLKKIPKISFSKCGAICFFISFISLHSIHAKKPNPDVPNLVFLDPDYQAILDEAIVQGYGLPGVTDQDIQNQIVISCKANGIWDKADVIFYFKGSGSKNFKLINWKNPSGPKAIEVGFGGNLTWSSTGVKGDGKAIINTNFNLSSGTNRYRQNNAGFYAYISQEHTTKFGFAGNNSNSTASFNILLRNVWQRQQINTDGSLPPVFDFSGTGLLGASRNNSSSFIASIGEATTLLTHASGISGTLDFTLLGYGSNLSSNFTRFDGEISYVLIGEDMSDKLNQIEATFSISTPSGNNADTQPPSAPLLASDVKTDTTVGLSWSGATDDTAVTGYKVYTNGGLSSTLGNVSSYEATGLTAATTYTFVIKALDAAGNESPNSNTISVTTDSSQGGGGPSGSGNWTLNGSNLYYGDGNIGIGTDDPGTWKLAVNGNVRAKEVKVETGWSDYVFYKDYPLPTLEEVEKHIKEKGHLINIPSAKEVEQNGIRLGEMNKLLLEKIEELTLYVISQKKELKTQREINKYLEQRLVKIERRIELNENQN</sequence>
<dbReference type="EMBL" id="CP058595">
    <property type="protein sequence ID" value="QLG46776.1"/>
    <property type="molecule type" value="Genomic_DNA"/>
</dbReference>
<dbReference type="RefSeq" id="WP_179243055.1">
    <property type="nucleotide sequence ID" value="NZ_CP058595.1"/>
</dbReference>
<evidence type="ECO:0000313" key="4">
    <source>
        <dbReference type="EMBL" id="QLG46776.1"/>
    </source>
</evidence>
<feature type="domain" description="Fibronectin type-III" evidence="3">
    <location>
        <begin position="300"/>
        <end position="388"/>
    </location>
</feature>
<feature type="compositionally biased region" description="Polar residues" evidence="2">
    <location>
        <begin position="374"/>
        <end position="386"/>
    </location>
</feature>
<dbReference type="InterPro" id="IPR013783">
    <property type="entry name" value="Ig-like_fold"/>
</dbReference>
<accession>A0A7H9ATM8</accession>
<proteinExistence type="predicted"/>
<protein>
    <submittedName>
        <fullName evidence="4">Fibronectin type III domain-containing protein</fullName>
    </submittedName>
</protein>
<name>A0A7H9ATM8_9FLAO</name>
<keyword evidence="5" id="KW-1185">Reference proteome</keyword>
<dbReference type="Pfam" id="PF00041">
    <property type="entry name" value="fn3"/>
    <property type="match status" value="1"/>
</dbReference>
<evidence type="ECO:0000313" key="5">
    <source>
        <dbReference type="Proteomes" id="UP000509302"/>
    </source>
</evidence>
<dbReference type="KEGG" id="cagg:HYG79_15925"/>
<feature type="region of interest" description="Disordered" evidence="2">
    <location>
        <begin position="373"/>
        <end position="397"/>
    </location>
</feature>
<keyword evidence="1" id="KW-0175">Coiled coil</keyword>
<evidence type="ECO:0000259" key="3">
    <source>
        <dbReference type="PROSITE" id="PS50853"/>
    </source>
</evidence>
<reference evidence="4 5" key="1">
    <citation type="journal article" date="2006" name="Int. J. Syst. Evol. Microbiol.">
        <title>Costertonia aggregata gen. nov., sp. nov., a mesophilic marine bacterium of the family Flavobacteriaceae, isolated from a mature biofilm.</title>
        <authorList>
            <person name="Kwon K.K."/>
            <person name="Lee Y.K."/>
            <person name="Lee H.K."/>
        </authorList>
    </citation>
    <scope>NUCLEOTIDE SEQUENCE [LARGE SCALE GENOMIC DNA]</scope>
    <source>
        <strain evidence="4 5">KCCM 42265</strain>
    </source>
</reference>
<evidence type="ECO:0000256" key="1">
    <source>
        <dbReference type="SAM" id="Coils"/>
    </source>
</evidence>
<dbReference type="Proteomes" id="UP000509302">
    <property type="component" value="Chromosome"/>
</dbReference>
<dbReference type="AlphaFoldDB" id="A0A7H9ATM8"/>
<dbReference type="SMART" id="SM00060">
    <property type="entry name" value="FN3"/>
    <property type="match status" value="1"/>
</dbReference>
<organism evidence="4 5">
    <name type="scientific">Costertonia aggregata</name>
    <dbReference type="NCBI Taxonomy" id="343403"/>
    <lineage>
        <taxon>Bacteria</taxon>
        <taxon>Pseudomonadati</taxon>
        <taxon>Bacteroidota</taxon>
        <taxon>Flavobacteriia</taxon>
        <taxon>Flavobacteriales</taxon>
        <taxon>Flavobacteriaceae</taxon>
        <taxon>Costertonia</taxon>
    </lineage>
</organism>
<dbReference type="PROSITE" id="PS50853">
    <property type="entry name" value="FN3"/>
    <property type="match status" value="1"/>
</dbReference>
<dbReference type="InterPro" id="IPR036116">
    <property type="entry name" value="FN3_sf"/>
</dbReference>
<dbReference type="Gene3D" id="2.60.40.10">
    <property type="entry name" value="Immunoglobulins"/>
    <property type="match status" value="1"/>
</dbReference>